<accession>A0A6B1D332</accession>
<dbReference type="AlphaFoldDB" id="A0A6B1D332"/>
<organism evidence="1">
    <name type="scientific">Caldilineaceae bacterium SB0661_bin_32</name>
    <dbReference type="NCBI Taxonomy" id="2605255"/>
    <lineage>
        <taxon>Bacteria</taxon>
        <taxon>Bacillati</taxon>
        <taxon>Chloroflexota</taxon>
        <taxon>Caldilineae</taxon>
        <taxon>Caldilineales</taxon>
        <taxon>Caldilineaceae</taxon>
    </lineage>
</organism>
<gene>
    <name evidence="1" type="ORF">F4X14_03370</name>
</gene>
<dbReference type="EMBL" id="VXMH01000016">
    <property type="protein sequence ID" value="MYC93988.1"/>
    <property type="molecule type" value="Genomic_DNA"/>
</dbReference>
<dbReference type="Pfam" id="PF08843">
    <property type="entry name" value="AbiEii"/>
    <property type="match status" value="1"/>
</dbReference>
<comment type="caution">
    <text evidence="1">The sequence shown here is derived from an EMBL/GenBank/DDBJ whole genome shotgun (WGS) entry which is preliminary data.</text>
</comment>
<sequence>MTANVAASIRARLLNKARNTGSEFELFLVRYACERFLYRLGESIERERCILKGATLLALWMEEPYRATRDIDLLAFGESDTDIVRELIATICSVPCPDDGLVFELETLQVFPIRDNQLYGGQRAYLRALLGSARISVKVDFGFGDIVTPGPVKARLPTLIDGVPAPVLYAYPQVTTIAEKFETMVQLGFVNSRMKDFYDIWALSETFAFDGAELQQAVTRCFERRGTQFSAETPDVFAMAFYTNAARRDLWQAYGHQGELFKAPPKDFEEVGRRLQYFLKPVYVSILAGETFAFYWPAAGPWQPHMSREQGERD</sequence>
<dbReference type="InterPro" id="IPR014942">
    <property type="entry name" value="AbiEii"/>
</dbReference>
<keyword evidence="1" id="KW-0808">Transferase</keyword>
<dbReference type="GO" id="GO:0016740">
    <property type="term" value="F:transferase activity"/>
    <property type="evidence" value="ECO:0007669"/>
    <property type="project" value="UniProtKB-KW"/>
</dbReference>
<reference evidence="1" key="1">
    <citation type="submission" date="2019-09" db="EMBL/GenBank/DDBJ databases">
        <title>Characterisation of the sponge microbiome using genome-centric metagenomics.</title>
        <authorList>
            <person name="Engelberts J.P."/>
            <person name="Robbins S.J."/>
            <person name="De Goeij J.M."/>
            <person name="Aranda M."/>
            <person name="Bell S.C."/>
            <person name="Webster N.S."/>
        </authorList>
    </citation>
    <scope>NUCLEOTIDE SEQUENCE</scope>
    <source>
        <strain evidence="1">SB0661_bin_32</strain>
    </source>
</reference>
<evidence type="ECO:0000313" key="1">
    <source>
        <dbReference type="EMBL" id="MYC93988.1"/>
    </source>
</evidence>
<proteinExistence type="predicted"/>
<protein>
    <submittedName>
        <fullName evidence="1">Nucleotidyl transferase AbiEii/AbiGii toxin family protein</fullName>
    </submittedName>
</protein>
<name>A0A6B1D332_9CHLR</name>